<evidence type="ECO:0000313" key="15">
    <source>
        <dbReference type="Proteomes" id="UP001500307"/>
    </source>
</evidence>
<accession>A0ABP8STI1</accession>
<dbReference type="Pfam" id="PF05547">
    <property type="entry name" value="Peptidase_M6"/>
    <property type="match status" value="1"/>
</dbReference>
<comment type="caution">
    <text evidence="14">The sequence shown here is derived from an EMBL/GenBank/DDBJ whole genome shotgun (WGS) entry which is preliminary data.</text>
</comment>
<dbReference type="SUPFAM" id="SSF55486">
    <property type="entry name" value="Metalloproteases ('zincins'), catalytic domain"/>
    <property type="match status" value="1"/>
</dbReference>
<evidence type="ECO:0000259" key="13">
    <source>
        <dbReference type="Pfam" id="PF20774"/>
    </source>
</evidence>
<comment type="subcellular location">
    <subcellularLocation>
        <location evidence="2">Secreted</location>
    </subcellularLocation>
</comment>
<keyword evidence="8" id="KW-0862">Zinc</keyword>
<evidence type="ECO:0000259" key="12">
    <source>
        <dbReference type="Pfam" id="PF05547"/>
    </source>
</evidence>
<keyword evidence="9" id="KW-0482">Metalloprotease</keyword>
<dbReference type="PANTHER" id="PTHR13062:SF12">
    <property type="entry name" value="ALPHA-2-MACROGLOBULIN DOMAIN-CONTAINING PROTEIN"/>
    <property type="match status" value="1"/>
</dbReference>
<evidence type="ECO:0000256" key="3">
    <source>
        <dbReference type="ARBA" id="ARBA00022525"/>
    </source>
</evidence>
<dbReference type="EMBL" id="BAABGU010000023">
    <property type="protein sequence ID" value="GAA4574275.1"/>
    <property type="molecule type" value="Genomic_DNA"/>
</dbReference>
<dbReference type="NCBIfam" id="TIGR03296">
    <property type="entry name" value="M6dom_TIGR03296"/>
    <property type="match status" value="1"/>
</dbReference>
<keyword evidence="5" id="KW-0479">Metal-binding</keyword>
<evidence type="ECO:0000256" key="9">
    <source>
        <dbReference type="ARBA" id="ARBA00023049"/>
    </source>
</evidence>
<dbReference type="PANTHER" id="PTHR13062">
    <property type="entry name" value="COLLAGENASE"/>
    <property type="match status" value="1"/>
</dbReference>
<evidence type="ECO:0000256" key="10">
    <source>
        <dbReference type="SAM" id="MobiDB-lite"/>
    </source>
</evidence>
<comment type="cofactor">
    <cofactor evidence="1">
        <name>Zn(2+)</name>
        <dbReference type="ChEBI" id="CHEBI:29105"/>
    </cofactor>
</comment>
<keyword evidence="4" id="KW-0645">Protease</keyword>
<evidence type="ECO:0000256" key="1">
    <source>
        <dbReference type="ARBA" id="ARBA00001947"/>
    </source>
</evidence>
<feature type="compositionally biased region" description="Basic and acidic residues" evidence="10">
    <location>
        <begin position="228"/>
        <end position="243"/>
    </location>
</feature>
<dbReference type="Proteomes" id="UP001500307">
    <property type="component" value="Unassembled WGS sequence"/>
</dbReference>
<organism evidence="14 15">
    <name type="scientific">Micromonospora coerulea</name>
    <dbReference type="NCBI Taxonomy" id="47856"/>
    <lineage>
        <taxon>Bacteria</taxon>
        <taxon>Bacillati</taxon>
        <taxon>Actinomycetota</taxon>
        <taxon>Actinomycetes</taxon>
        <taxon>Micromonosporales</taxon>
        <taxon>Micromonosporaceae</taxon>
        <taxon>Micromonospora</taxon>
    </lineage>
</organism>
<evidence type="ECO:0000256" key="8">
    <source>
        <dbReference type="ARBA" id="ARBA00022833"/>
    </source>
</evidence>
<gene>
    <name evidence="14" type="ORF">GCM10023176_40980</name>
</gene>
<sequence length="838" mass="92939">MRKVAVGLLGLSLTATGLVAGTAASATLQPKAPTSAPSVTEPAQVDHDLPNPLEEKRRALRQEGLSEVLSGRAKPQEINGSTVVKVGRSAFGAAGAVGADARRTRAANAHTDQYVELKRKQSDRIFVILAEFGNERHPDYPDKDIDPDTPGPNRFEGPLHNQIPAPNRALDNSTVWQPDYAPEHFRQLYFGRKQGDESLKQYYEAQSSGRYTVDGEVTDWVKVRYNEARYGRSNDPEPDRDPTDPPNPNDDPAVCQDSTCPNTWDLVRDAANQWVADQQKQGRTAAQIRADMQSFDQWDRYDVDGDGNFNEPDGYIDHFQIVHAGGDQADGDPQQGEDAIWSHRWYAFGSDVGETGPDQAKLGGTEIGDTGIWIGDYTVQPENGGRSVFYHEYGHDLGLPDDYNTGASGDNSVEHWSLMAQSRVSARNDQGIGTRGADLGAWNKLQLGWLDYETVVPAKQDPQTIDLGPEEYNSKKAQAAVVVLPKRTYTFDNGKPFEGSKQFFSGNDDNLNSTMTRTLDFTGKSTASLSMKARYTIEANYDYLYFEASLDGGKTFKPLPFLINGTPVTDSKGRNALTGNSDTNDDDESDWVDLTVPMDVAAGKVVQFRFRYSTDGGLSAGGFYGDAITVTADGQTVLSDGAEAGPDDWALNGFSLVEETYTRDFDNYYIAGNRSYVSYDQYLKTGPYFFGYANTRPDYVDHYAYQTGLLIMYWNLRYADNNTMPYDKKFNPGGHPGEGRNLNIDSRPKPLYNLTGNPWRARVQIYDAPFSLKKADSFTLHVNSQPQYIRGQAAAPLFDDSKQYWYPELPNHGVKVPNNGVKIRVLQQNGTSMRIRIS</sequence>
<feature type="region of interest" description="Disordered" evidence="10">
    <location>
        <begin position="27"/>
        <end position="52"/>
    </location>
</feature>
<keyword evidence="7" id="KW-0378">Hydrolase</keyword>
<evidence type="ECO:0000256" key="7">
    <source>
        <dbReference type="ARBA" id="ARBA00022801"/>
    </source>
</evidence>
<evidence type="ECO:0000256" key="6">
    <source>
        <dbReference type="ARBA" id="ARBA00022729"/>
    </source>
</evidence>
<evidence type="ECO:0000256" key="2">
    <source>
        <dbReference type="ARBA" id="ARBA00004613"/>
    </source>
</evidence>
<feature type="region of interest" description="Disordered" evidence="10">
    <location>
        <begin position="228"/>
        <end position="259"/>
    </location>
</feature>
<keyword evidence="6 11" id="KW-0732">Signal</keyword>
<name>A0ABP8STI1_9ACTN</name>
<dbReference type="InterPro" id="IPR048665">
    <property type="entry name" value="InhA-like_VEG"/>
</dbReference>
<dbReference type="Gene3D" id="2.60.120.260">
    <property type="entry name" value="Galactose-binding domain-like"/>
    <property type="match status" value="1"/>
</dbReference>
<proteinExistence type="predicted"/>
<feature type="signal peptide" evidence="11">
    <location>
        <begin position="1"/>
        <end position="20"/>
    </location>
</feature>
<feature type="chain" id="PRO_5046970371" evidence="11">
    <location>
        <begin position="21"/>
        <end position="838"/>
    </location>
</feature>
<dbReference type="Pfam" id="PF20774">
    <property type="entry name" value="InhA-like_VEG"/>
    <property type="match status" value="1"/>
</dbReference>
<dbReference type="Pfam" id="PF20773">
    <property type="entry name" value="InhA-like_MAM"/>
    <property type="match status" value="1"/>
</dbReference>
<reference evidence="15" key="1">
    <citation type="journal article" date="2019" name="Int. J. Syst. Evol. Microbiol.">
        <title>The Global Catalogue of Microorganisms (GCM) 10K type strain sequencing project: providing services to taxonomists for standard genome sequencing and annotation.</title>
        <authorList>
            <consortium name="The Broad Institute Genomics Platform"/>
            <consortium name="The Broad Institute Genome Sequencing Center for Infectious Disease"/>
            <person name="Wu L."/>
            <person name="Ma J."/>
        </authorList>
    </citation>
    <scope>NUCLEOTIDE SEQUENCE [LARGE SCALE GENOMIC DNA]</scope>
    <source>
        <strain evidence="15">JCM 3175</strain>
    </source>
</reference>
<feature type="domain" description="Peptidase M6-like" evidence="12">
    <location>
        <begin position="113"/>
        <end position="448"/>
    </location>
</feature>
<keyword evidence="15" id="KW-1185">Reference proteome</keyword>
<dbReference type="InterPro" id="IPR012300">
    <property type="entry name" value="Pept_M6_InhA"/>
</dbReference>
<evidence type="ECO:0000256" key="11">
    <source>
        <dbReference type="SAM" id="SignalP"/>
    </source>
</evidence>
<evidence type="ECO:0000256" key="5">
    <source>
        <dbReference type="ARBA" id="ARBA00022723"/>
    </source>
</evidence>
<dbReference type="PIRSF" id="PIRSF007519">
    <property type="entry name" value="Protease_InhA"/>
    <property type="match status" value="1"/>
</dbReference>
<feature type="domain" description="Immune inhibitor A-like metallopeptidase VEG" evidence="13">
    <location>
        <begin position="664"/>
        <end position="829"/>
    </location>
</feature>
<dbReference type="InterPro" id="IPR008757">
    <property type="entry name" value="Peptidase_M6-like_domain"/>
</dbReference>
<keyword evidence="3" id="KW-0964">Secreted</keyword>
<protein>
    <submittedName>
        <fullName evidence="14">Immune inhibitor A</fullName>
    </submittedName>
</protein>
<evidence type="ECO:0000256" key="4">
    <source>
        <dbReference type="ARBA" id="ARBA00022670"/>
    </source>
</evidence>
<evidence type="ECO:0000313" key="14">
    <source>
        <dbReference type="EMBL" id="GAA4574275.1"/>
    </source>
</evidence>